<dbReference type="Proteomes" id="UP000008177">
    <property type="component" value="Unplaced contigs"/>
</dbReference>
<dbReference type="InterPro" id="IPR042935">
    <property type="entry name" value="Tad1"/>
</dbReference>
<organism evidence="1 2">
    <name type="scientific">Botryotinia fuckeliana (strain T4)</name>
    <name type="common">Noble rot fungus</name>
    <name type="synonym">Botrytis cinerea</name>
    <dbReference type="NCBI Taxonomy" id="999810"/>
    <lineage>
        <taxon>Eukaryota</taxon>
        <taxon>Fungi</taxon>
        <taxon>Dikarya</taxon>
        <taxon>Ascomycota</taxon>
        <taxon>Pezizomycotina</taxon>
        <taxon>Leotiomycetes</taxon>
        <taxon>Helotiales</taxon>
        <taxon>Sclerotiniaceae</taxon>
        <taxon>Botrytis</taxon>
    </lineage>
</organism>
<evidence type="ECO:0000313" key="1">
    <source>
        <dbReference type="EMBL" id="CCD44695.1"/>
    </source>
</evidence>
<dbReference type="AlphaFoldDB" id="G2XW25"/>
<accession>G2XW25</accession>
<dbReference type="HOGENOM" id="CLU_3032061_0_0_1"/>
<reference evidence="2" key="1">
    <citation type="journal article" date="2011" name="PLoS Genet.">
        <title>Genomic analysis of the necrotrophic fungal pathogens Sclerotinia sclerotiorum and Botrytis cinerea.</title>
        <authorList>
            <person name="Amselem J."/>
            <person name="Cuomo C.A."/>
            <person name="van Kan J.A."/>
            <person name="Viaud M."/>
            <person name="Benito E.P."/>
            <person name="Couloux A."/>
            <person name="Coutinho P.M."/>
            <person name="de Vries R.P."/>
            <person name="Dyer P.S."/>
            <person name="Fillinger S."/>
            <person name="Fournier E."/>
            <person name="Gout L."/>
            <person name="Hahn M."/>
            <person name="Kohn L."/>
            <person name="Lapalu N."/>
            <person name="Plummer K.M."/>
            <person name="Pradier J.M."/>
            <person name="Quevillon E."/>
            <person name="Sharon A."/>
            <person name="Simon A."/>
            <person name="ten Have A."/>
            <person name="Tudzynski B."/>
            <person name="Tudzynski P."/>
            <person name="Wincker P."/>
            <person name="Andrew M."/>
            <person name="Anthouard V."/>
            <person name="Beever R.E."/>
            <person name="Beffa R."/>
            <person name="Benoit I."/>
            <person name="Bouzid O."/>
            <person name="Brault B."/>
            <person name="Chen Z."/>
            <person name="Choquer M."/>
            <person name="Collemare J."/>
            <person name="Cotton P."/>
            <person name="Danchin E.G."/>
            <person name="Da Silva C."/>
            <person name="Gautier A."/>
            <person name="Giraud C."/>
            <person name="Giraud T."/>
            <person name="Gonzalez C."/>
            <person name="Grossetete S."/>
            <person name="Guldener U."/>
            <person name="Henrissat B."/>
            <person name="Howlett B.J."/>
            <person name="Kodira C."/>
            <person name="Kretschmer M."/>
            <person name="Lappartient A."/>
            <person name="Leroch M."/>
            <person name="Levis C."/>
            <person name="Mauceli E."/>
            <person name="Neuveglise C."/>
            <person name="Oeser B."/>
            <person name="Pearson M."/>
            <person name="Poulain J."/>
            <person name="Poussereau N."/>
            <person name="Quesneville H."/>
            <person name="Rascle C."/>
            <person name="Schumacher J."/>
            <person name="Segurens B."/>
            <person name="Sexton A."/>
            <person name="Silva E."/>
            <person name="Sirven C."/>
            <person name="Soanes D.M."/>
            <person name="Talbot N.J."/>
            <person name="Templeton M."/>
            <person name="Yandava C."/>
            <person name="Yarden O."/>
            <person name="Zeng Q."/>
            <person name="Rollins J.A."/>
            <person name="Lebrun M.H."/>
            <person name="Dickman M."/>
        </authorList>
    </citation>
    <scope>NUCLEOTIDE SEQUENCE [LARGE SCALE GENOMIC DNA]</scope>
    <source>
        <strain evidence="2">T4</strain>
    </source>
</reference>
<protein>
    <submittedName>
        <fullName evidence="1">Uncharacterized protein</fullName>
    </submittedName>
</protein>
<evidence type="ECO:0000313" key="2">
    <source>
        <dbReference type="Proteomes" id="UP000008177"/>
    </source>
</evidence>
<proteinExistence type="predicted"/>
<gene>
    <name evidence="1" type="ORF">BofuT4_uP055960.1</name>
</gene>
<dbReference type="PANTHER" id="PTHR47803:SF1">
    <property type="entry name" value="TRNA-SPECIFIC ADENOSINE DEAMINASE 1"/>
    <property type="match status" value="1"/>
</dbReference>
<dbReference type="PANTHER" id="PTHR47803">
    <property type="entry name" value="TRNA-SPECIFIC ADENOSINE DEAMINASE 1"/>
    <property type="match status" value="1"/>
</dbReference>
<name>G2XW25_BOTF4</name>
<dbReference type="GO" id="GO:0043829">
    <property type="term" value="F:tRNA-specific adenosine-37 deaminase activity"/>
    <property type="evidence" value="ECO:0007669"/>
    <property type="project" value="TreeGrafter"/>
</dbReference>
<sequence>MPEMDMNEGNEPSGDEIANVVLKQFDELPTKRKPLSRGEGVREWVPLSGIVASGR</sequence>
<dbReference type="GO" id="GO:0002100">
    <property type="term" value="P:tRNA wobble adenosine to inosine editing"/>
    <property type="evidence" value="ECO:0007669"/>
    <property type="project" value="InterPro"/>
</dbReference>
<dbReference type="EMBL" id="FQ790271">
    <property type="protein sequence ID" value="CCD44695.1"/>
    <property type="molecule type" value="Genomic_DNA"/>
</dbReference>
<dbReference type="InParanoid" id="G2XW25"/>